<evidence type="ECO:0000313" key="2">
    <source>
        <dbReference type="Proteomes" id="UP000326611"/>
    </source>
</evidence>
<dbReference type="OrthoDB" id="6650149at2"/>
<dbReference type="EMBL" id="CABVIY010000004">
    <property type="protein sequence ID" value="VVP89903.1"/>
    <property type="molecule type" value="Genomic_DNA"/>
</dbReference>
<evidence type="ECO:0008006" key="3">
    <source>
        <dbReference type="Google" id="ProtNLM"/>
    </source>
</evidence>
<protein>
    <recommendedName>
        <fullName evidence="3">HK97 gp10 family phage protein</fullName>
    </recommendedName>
</protein>
<evidence type="ECO:0000313" key="1">
    <source>
        <dbReference type="EMBL" id="VVP89903.1"/>
    </source>
</evidence>
<dbReference type="RefSeq" id="WP_150771166.1">
    <property type="nucleotide sequence ID" value="NZ_CABVIY010000004.1"/>
</dbReference>
<accession>A0A5E7T2L0</accession>
<dbReference type="AlphaFoldDB" id="A0A5E7T2L0"/>
<sequence length="131" mass="14272">MSFADDIKRFAAKTSKAHDEITRGTTIALFNAVIEDTPVDEGRLRGDWQTTVGQPAVDENGRIDTAGTAAMAEVVANTPPGAGQETLLTNNMPYCLKIENGSSDKAPQGMVHRNVDRFQKLVDEQARKNRV</sequence>
<reference evidence="1 2" key="1">
    <citation type="submission" date="2019-09" db="EMBL/GenBank/DDBJ databases">
        <authorList>
            <person name="Chandra G."/>
            <person name="Truman W A."/>
        </authorList>
    </citation>
    <scope>NUCLEOTIDE SEQUENCE [LARGE SCALE GENOMIC DNA]</scope>
    <source>
        <strain evidence="1">PS918</strain>
    </source>
</reference>
<organism evidence="1 2">
    <name type="scientific">Pseudomonas fluorescens</name>
    <dbReference type="NCBI Taxonomy" id="294"/>
    <lineage>
        <taxon>Bacteria</taxon>
        <taxon>Pseudomonadati</taxon>
        <taxon>Pseudomonadota</taxon>
        <taxon>Gammaproteobacteria</taxon>
        <taxon>Pseudomonadales</taxon>
        <taxon>Pseudomonadaceae</taxon>
        <taxon>Pseudomonas</taxon>
    </lineage>
</organism>
<dbReference type="Proteomes" id="UP000326611">
    <property type="component" value="Unassembled WGS sequence"/>
</dbReference>
<proteinExistence type="predicted"/>
<gene>
    <name evidence="1" type="ORF">PS918_03131</name>
</gene>
<name>A0A5E7T2L0_PSEFL</name>